<dbReference type="SUPFAM" id="SSF55874">
    <property type="entry name" value="ATPase domain of HSP90 chaperone/DNA topoisomerase II/histidine kinase"/>
    <property type="match status" value="1"/>
</dbReference>
<dbReference type="PROSITE" id="PS50109">
    <property type="entry name" value="HIS_KIN"/>
    <property type="match status" value="1"/>
</dbReference>
<dbReference type="GO" id="GO:0005524">
    <property type="term" value="F:ATP binding"/>
    <property type="evidence" value="ECO:0007669"/>
    <property type="project" value="UniProtKB-KW"/>
</dbReference>
<dbReference type="EC" id="2.7.13.3" evidence="3"/>
<dbReference type="SMART" id="SM00304">
    <property type="entry name" value="HAMP"/>
    <property type="match status" value="1"/>
</dbReference>
<dbReference type="EMBL" id="FUYM01000011">
    <property type="protein sequence ID" value="SKC01075.1"/>
    <property type="molecule type" value="Genomic_DNA"/>
</dbReference>
<dbReference type="GO" id="GO:0005886">
    <property type="term" value="C:plasma membrane"/>
    <property type="evidence" value="ECO:0007669"/>
    <property type="project" value="UniProtKB-SubCell"/>
</dbReference>
<evidence type="ECO:0000259" key="17">
    <source>
        <dbReference type="PROSITE" id="PS50885"/>
    </source>
</evidence>
<evidence type="ECO:0000313" key="18">
    <source>
        <dbReference type="EMBL" id="SKC01075.1"/>
    </source>
</evidence>
<keyword evidence="4" id="KW-1003">Cell membrane</keyword>
<name>A0A1T5FXX8_9SPHN</name>
<keyword evidence="14 15" id="KW-0472">Membrane</keyword>
<keyword evidence="19" id="KW-1185">Reference proteome</keyword>
<dbReference type="Pfam" id="PF02518">
    <property type="entry name" value="HATPase_c"/>
    <property type="match status" value="1"/>
</dbReference>
<dbReference type="GO" id="GO:0000155">
    <property type="term" value="F:phosphorelay sensor kinase activity"/>
    <property type="evidence" value="ECO:0007669"/>
    <property type="project" value="InterPro"/>
</dbReference>
<dbReference type="PANTHER" id="PTHR44936">
    <property type="entry name" value="SENSOR PROTEIN CREC"/>
    <property type="match status" value="1"/>
</dbReference>
<dbReference type="InterPro" id="IPR003661">
    <property type="entry name" value="HisK_dim/P_dom"/>
</dbReference>
<dbReference type="InterPro" id="IPR004358">
    <property type="entry name" value="Sig_transdc_His_kin-like_C"/>
</dbReference>
<evidence type="ECO:0000256" key="15">
    <source>
        <dbReference type="SAM" id="Phobius"/>
    </source>
</evidence>
<evidence type="ECO:0000256" key="9">
    <source>
        <dbReference type="ARBA" id="ARBA00022741"/>
    </source>
</evidence>
<keyword evidence="10 18" id="KW-0418">Kinase</keyword>
<dbReference type="Gene3D" id="3.30.565.10">
    <property type="entry name" value="Histidine kinase-like ATPase, C-terminal domain"/>
    <property type="match status" value="1"/>
</dbReference>
<gene>
    <name evidence="18" type="ORF">SAMN06295920_11140</name>
</gene>
<evidence type="ECO:0000256" key="8">
    <source>
        <dbReference type="ARBA" id="ARBA00022692"/>
    </source>
</evidence>
<keyword evidence="13" id="KW-0902">Two-component regulatory system</keyword>
<feature type="transmembrane region" description="Helical" evidence="15">
    <location>
        <begin position="157"/>
        <end position="179"/>
    </location>
</feature>
<dbReference type="InterPro" id="IPR005467">
    <property type="entry name" value="His_kinase_dom"/>
</dbReference>
<evidence type="ECO:0000256" key="6">
    <source>
        <dbReference type="ARBA" id="ARBA00022553"/>
    </source>
</evidence>
<keyword evidence="11" id="KW-0067">ATP-binding</keyword>
<evidence type="ECO:0000256" key="14">
    <source>
        <dbReference type="ARBA" id="ARBA00023136"/>
    </source>
</evidence>
<reference evidence="19" key="1">
    <citation type="submission" date="2017-02" db="EMBL/GenBank/DDBJ databases">
        <authorList>
            <person name="Varghese N."/>
            <person name="Submissions S."/>
        </authorList>
    </citation>
    <scope>NUCLEOTIDE SEQUENCE [LARGE SCALE GENOMIC DNA]</scope>
    <source>
        <strain evidence="19">UM2</strain>
    </source>
</reference>
<evidence type="ECO:0000256" key="11">
    <source>
        <dbReference type="ARBA" id="ARBA00022840"/>
    </source>
</evidence>
<organism evidence="18 19">
    <name type="scientific">Rhizorhabdus histidinilytica</name>
    <dbReference type="NCBI Taxonomy" id="439228"/>
    <lineage>
        <taxon>Bacteria</taxon>
        <taxon>Pseudomonadati</taxon>
        <taxon>Pseudomonadota</taxon>
        <taxon>Alphaproteobacteria</taxon>
        <taxon>Sphingomonadales</taxon>
        <taxon>Sphingomonadaceae</taxon>
        <taxon>Rhizorhabdus</taxon>
    </lineage>
</organism>
<protein>
    <recommendedName>
        <fullName evidence="3">histidine kinase</fullName>
        <ecNumber evidence="3">2.7.13.3</ecNumber>
    </recommendedName>
</protein>
<evidence type="ECO:0000256" key="13">
    <source>
        <dbReference type="ARBA" id="ARBA00023012"/>
    </source>
</evidence>
<dbReference type="InterPro" id="IPR036097">
    <property type="entry name" value="HisK_dim/P_sf"/>
</dbReference>
<dbReference type="PRINTS" id="PR00344">
    <property type="entry name" value="BCTRLSENSOR"/>
</dbReference>
<dbReference type="InterPro" id="IPR003660">
    <property type="entry name" value="HAMP_dom"/>
</dbReference>
<accession>A0A1T5FXX8</accession>
<evidence type="ECO:0000256" key="4">
    <source>
        <dbReference type="ARBA" id="ARBA00022475"/>
    </source>
</evidence>
<keyword evidence="7" id="KW-0808">Transferase</keyword>
<evidence type="ECO:0000313" key="19">
    <source>
        <dbReference type="Proteomes" id="UP000189818"/>
    </source>
</evidence>
<evidence type="ECO:0000256" key="2">
    <source>
        <dbReference type="ARBA" id="ARBA00004429"/>
    </source>
</evidence>
<feature type="domain" description="Histidine kinase" evidence="16">
    <location>
        <begin position="239"/>
        <end position="438"/>
    </location>
</feature>
<keyword evidence="5" id="KW-0997">Cell inner membrane</keyword>
<evidence type="ECO:0000256" key="12">
    <source>
        <dbReference type="ARBA" id="ARBA00022989"/>
    </source>
</evidence>
<dbReference type="InterPro" id="IPR036890">
    <property type="entry name" value="HATPase_C_sf"/>
</dbReference>
<comment type="catalytic activity">
    <reaction evidence="1">
        <text>ATP + protein L-histidine = ADP + protein N-phospho-L-histidine.</text>
        <dbReference type="EC" id="2.7.13.3"/>
    </reaction>
</comment>
<dbReference type="CDD" id="cd00082">
    <property type="entry name" value="HisKA"/>
    <property type="match status" value="1"/>
</dbReference>
<dbReference type="SMART" id="SM00388">
    <property type="entry name" value="HisKA"/>
    <property type="match status" value="1"/>
</dbReference>
<dbReference type="SUPFAM" id="SSF47384">
    <property type="entry name" value="Homodimeric domain of signal transducing histidine kinase"/>
    <property type="match status" value="1"/>
</dbReference>
<evidence type="ECO:0000256" key="10">
    <source>
        <dbReference type="ARBA" id="ARBA00022777"/>
    </source>
</evidence>
<dbReference type="Proteomes" id="UP000189818">
    <property type="component" value="Unassembled WGS sequence"/>
</dbReference>
<dbReference type="SMART" id="SM00387">
    <property type="entry name" value="HATPase_c"/>
    <property type="match status" value="1"/>
</dbReference>
<dbReference type="Gene3D" id="1.10.287.130">
    <property type="match status" value="1"/>
</dbReference>
<comment type="subcellular location">
    <subcellularLocation>
        <location evidence="2">Cell inner membrane</location>
        <topology evidence="2">Multi-pass membrane protein</topology>
    </subcellularLocation>
</comment>
<evidence type="ECO:0000256" key="7">
    <source>
        <dbReference type="ARBA" id="ARBA00022679"/>
    </source>
</evidence>
<evidence type="ECO:0000256" key="1">
    <source>
        <dbReference type="ARBA" id="ARBA00000085"/>
    </source>
</evidence>
<dbReference type="InterPro" id="IPR003594">
    <property type="entry name" value="HATPase_dom"/>
</dbReference>
<evidence type="ECO:0000259" key="16">
    <source>
        <dbReference type="PROSITE" id="PS50109"/>
    </source>
</evidence>
<dbReference type="CDD" id="cd06225">
    <property type="entry name" value="HAMP"/>
    <property type="match status" value="1"/>
</dbReference>
<keyword evidence="9" id="KW-0547">Nucleotide-binding</keyword>
<dbReference type="InterPro" id="IPR050980">
    <property type="entry name" value="2C_sensor_his_kinase"/>
</dbReference>
<keyword evidence="8 15" id="KW-0812">Transmembrane</keyword>
<evidence type="ECO:0000256" key="3">
    <source>
        <dbReference type="ARBA" id="ARBA00012438"/>
    </source>
</evidence>
<dbReference type="AlphaFoldDB" id="A0A1T5FXX8"/>
<keyword evidence="12 15" id="KW-1133">Transmembrane helix</keyword>
<feature type="transmembrane region" description="Helical" evidence="15">
    <location>
        <begin position="12"/>
        <end position="34"/>
    </location>
</feature>
<feature type="domain" description="HAMP" evidence="17">
    <location>
        <begin position="180"/>
        <end position="231"/>
    </location>
</feature>
<dbReference type="PANTHER" id="PTHR44936:SF5">
    <property type="entry name" value="SENSOR HISTIDINE KINASE ENVZ"/>
    <property type="match status" value="1"/>
</dbReference>
<dbReference type="RefSeq" id="WP_176152646.1">
    <property type="nucleotide sequence ID" value="NZ_FUYM01000011.1"/>
</dbReference>
<evidence type="ECO:0000256" key="5">
    <source>
        <dbReference type="ARBA" id="ARBA00022519"/>
    </source>
</evidence>
<proteinExistence type="predicted"/>
<dbReference type="STRING" id="439228.SAMN06295920_11140"/>
<dbReference type="Pfam" id="PF00672">
    <property type="entry name" value="HAMP"/>
    <property type="match status" value="1"/>
</dbReference>
<sequence length="443" mass="48948">MIHLVRPSLGLVGRILAILLLTVTVEFCTSTLLYERASQFSLREDEAHRLAEHLVITRKLIAERPVRERAMMASLLTTDRYDVRWGATEPPPPPMAPDLREMRDQIVAWEPSLADSNMRLRLKSPGLNSMVVGGMTLPDGSWIHFGTRDVVGGWDLAIGRVMLALVPAIGLLVIGSLLIRSTLKPVRMLAQAAERYGYGDRVILPEIGTGEVLRVIRAFNAMQDRIQRLISDRTQALAAVGHDLRTPIARLRLRIDMISDGAARDAMQRDAIEMETMIGSLLAFLGGEESNQPVVRTDLAVMAATRVDDATDEGHRVRYEGPEHLDAFVRLYDVKRALDNLVTNALRHGKHVVVQVEQRGDRAVLRVLDDGPGIPEARLDEVRQPFVRLDTARRRNTEGLGLGLAIVERIVRAHAGVLRLSNRPTGGLAAEIDLPIDGPVTAA</sequence>
<dbReference type="PROSITE" id="PS50885">
    <property type="entry name" value="HAMP"/>
    <property type="match status" value="1"/>
</dbReference>
<keyword evidence="6" id="KW-0597">Phosphoprotein</keyword>